<dbReference type="InterPro" id="IPR035952">
    <property type="entry name" value="Rhomboid-like_sf"/>
</dbReference>
<dbReference type="PANTHER" id="PTHR43066">
    <property type="entry name" value="RHOMBOID-RELATED PROTEIN"/>
    <property type="match status" value="1"/>
</dbReference>
<keyword evidence="4 5" id="KW-0472">Membrane</keyword>
<dbReference type="GO" id="GO:0016020">
    <property type="term" value="C:membrane"/>
    <property type="evidence" value="ECO:0007669"/>
    <property type="project" value="UniProtKB-SubCell"/>
</dbReference>
<organism evidence="7 8">
    <name type="scientific">Azotobacter chroococcum NCIMB 8003</name>
    <dbReference type="NCBI Taxonomy" id="1328314"/>
    <lineage>
        <taxon>Bacteria</taxon>
        <taxon>Pseudomonadati</taxon>
        <taxon>Pseudomonadota</taxon>
        <taxon>Gammaproteobacteria</taxon>
        <taxon>Pseudomonadales</taxon>
        <taxon>Pseudomonadaceae</taxon>
        <taxon>Azotobacter</taxon>
    </lineage>
</organism>
<evidence type="ECO:0000313" key="8">
    <source>
        <dbReference type="Proteomes" id="UP000068210"/>
    </source>
</evidence>
<feature type="transmembrane region" description="Helical" evidence="5">
    <location>
        <begin position="41"/>
        <end position="69"/>
    </location>
</feature>
<dbReference type="InterPro" id="IPR022764">
    <property type="entry name" value="Peptidase_S54_rhomboid_dom"/>
</dbReference>
<sequence>MNIVDGFRVVAGLAGLMLALQVVNALSGYSLNGFGLLPQSLWGLPGIVAAPFLHGSFAHLAGNLLPFLVLGSLVAAEGRRCFVAVSLVVVLLGGLLVWLFGRDGLHVGASGWVFGLWAWLLARAWYKRSWRNLLVAGVVLLLYGGLVFGLLPGRGTSFESHIAGALAGLVAARLLPP</sequence>
<protein>
    <submittedName>
        <fullName evidence="7">Peptidase, S54 (Rhomboid) family</fullName>
    </submittedName>
</protein>
<dbReference type="HOGENOM" id="CLU_067823_2_0_6"/>
<dbReference type="STRING" id="1328314.Achr_40050"/>
<evidence type="ECO:0000259" key="6">
    <source>
        <dbReference type="Pfam" id="PF01694"/>
    </source>
</evidence>
<feature type="transmembrane region" description="Helical" evidence="5">
    <location>
        <begin position="81"/>
        <end position="101"/>
    </location>
</feature>
<dbReference type="AlphaFoldDB" id="A0A0C4WRP5"/>
<accession>A0A0C4WRP5</accession>
<evidence type="ECO:0000256" key="5">
    <source>
        <dbReference type="SAM" id="Phobius"/>
    </source>
</evidence>
<proteinExistence type="predicted"/>
<evidence type="ECO:0000256" key="4">
    <source>
        <dbReference type="ARBA" id="ARBA00023136"/>
    </source>
</evidence>
<evidence type="ECO:0000256" key="3">
    <source>
        <dbReference type="ARBA" id="ARBA00022989"/>
    </source>
</evidence>
<evidence type="ECO:0000313" key="7">
    <source>
        <dbReference type="EMBL" id="AJE23391.1"/>
    </source>
</evidence>
<feature type="transmembrane region" description="Helical" evidence="5">
    <location>
        <begin position="107"/>
        <end position="126"/>
    </location>
</feature>
<feature type="transmembrane region" description="Helical" evidence="5">
    <location>
        <begin position="133"/>
        <end position="152"/>
    </location>
</feature>
<dbReference type="GO" id="GO:0004252">
    <property type="term" value="F:serine-type endopeptidase activity"/>
    <property type="evidence" value="ECO:0007669"/>
    <property type="project" value="InterPro"/>
</dbReference>
<dbReference type="Proteomes" id="UP000068210">
    <property type="component" value="Chromosome"/>
</dbReference>
<keyword evidence="2 5" id="KW-0812">Transmembrane</keyword>
<dbReference type="PANTHER" id="PTHR43066:SF11">
    <property type="entry name" value="PEPTIDASE S54 RHOMBOID DOMAIN-CONTAINING PROTEIN"/>
    <property type="match status" value="1"/>
</dbReference>
<reference evidence="7 8" key="1">
    <citation type="journal article" date="2015" name="PLoS ONE">
        <title>Azotobacter Genomes: The Genome of Azotobacter chroococcum NCIMB 8003 (ATCC 4412).</title>
        <authorList>
            <person name="Robson R.L."/>
            <person name="Jones R."/>
            <person name="Robson R.M."/>
            <person name="Schwartz A."/>
            <person name="Richardson T.H."/>
        </authorList>
    </citation>
    <scope>NUCLEOTIDE SEQUENCE [LARGE SCALE GENOMIC DNA]</scope>
    <source>
        <strain evidence="7 8">NCIMB 8003</strain>
    </source>
</reference>
<comment type="subcellular location">
    <subcellularLocation>
        <location evidence="1">Membrane</location>
        <topology evidence="1">Multi-pass membrane protein</topology>
    </subcellularLocation>
</comment>
<dbReference type="SUPFAM" id="SSF144091">
    <property type="entry name" value="Rhomboid-like"/>
    <property type="match status" value="1"/>
</dbReference>
<dbReference type="Gene3D" id="1.20.1540.10">
    <property type="entry name" value="Rhomboid-like"/>
    <property type="match status" value="1"/>
</dbReference>
<dbReference type="KEGG" id="acx:Achr_40050"/>
<keyword evidence="3 5" id="KW-1133">Transmembrane helix</keyword>
<feature type="domain" description="Peptidase S54 rhomboid" evidence="6">
    <location>
        <begin position="47"/>
        <end position="175"/>
    </location>
</feature>
<keyword evidence="8" id="KW-1185">Reference proteome</keyword>
<dbReference type="Pfam" id="PF01694">
    <property type="entry name" value="Rhomboid"/>
    <property type="match status" value="1"/>
</dbReference>
<evidence type="ECO:0000256" key="2">
    <source>
        <dbReference type="ARBA" id="ARBA00022692"/>
    </source>
</evidence>
<gene>
    <name evidence="7" type="ORF">Achr_40050</name>
</gene>
<dbReference type="EMBL" id="CP010415">
    <property type="protein sequence ID" value="AJE23391.1"/>
    <property type="molecule type" value="Genomic_DNA"/>
</dbReference>
<name>A0A0C4WRP5_9GAMM</name>
<evidence type="ECO:0000256" key="1">
    <source>
        <dbReference type="ARBA" id="ARBA00004141"/>
    </source>
</evidence>